<dbReference type="EMBL" id="JBJQND010000014">
    <property type="protein sequence ID" value="KAL3855214.1"/>
    <property type="molecule type" value="Genomic_DNA"/>
</dbReference>
<accession>A0ABD3V0Q8</accession>
<keyword evidence="3" id="KW-1185">Reference proteome</keyword>
<organism evidence="2 3">
    <name type="scientific">Sinanodonta woodiana</name>
    <name type="common">Chinese pond mussel</name>
    <name type="synonym">Anodonta woodiana</name>
    <dbReference type="NCBI Taxonomy" id="1069815"/>
    <lineage>
        <taxon>Eukaryota</taxon>
        <taxon>Metazoa</taxon>
        <taxon>Spiralia</taxon>
        <taxon>Lophotrochozoa</taxon>
        <taxon>Mollusca</taxon>
        <taxon>Bivalvia</taxon>
        <taxon>Autobranchia</taxon>
        <taxon>Heteroconchia</taxon>
        <taxon>Palaeoheterodonta</taxon>
        <taxon>Unionida</taxon>
        <taxon>Unionoidea</taxon>
        <taxon>Unionidae</taxon>
        <taxon>Unioninae</taxon>
        <taxon>Sinanodonta</taxon>
    </lineage>
</organism>
<feature type="domain" description="SEA" evidence="1">
    <location>
        <begin position="1"/>
        <end position="73"/>
    </location>
</feature>
<sequence length="134" mass="14952">MTPVYKDTPGFRHIEINEFRQGSVIANYSVIISASTNLTSVRDYILTSVIPELKNVTIYNVSVDSSDLNDTMYKELDAYVNIDICSFSLPKPCPYGFNCKGLGAVVLCSDKCDDQFCVHGTCYVDHEDESIQNC</sequence>
<evidence type="ECO:0000313" key="2">
    <source>
        <dbReference type="EMBL" id="KAL3855214.1"/>
    </source>
</evidence>
<evidence type="ECO:0000313" key="3">
    <source>
        <dbReference type="Proteomes" id="UP001634394"/>
    </source>
</evidence>
<comment type="caution">
    <text evidence="2">The sequence shown here is derived from an EMBL/GenBank/DDBJ whole genome shotgun (WGS) entry which is preliminary data.</text>
</comment>
<reference evidence="2 3" key="1">
    <citation type="submission" date="2024-11" db="EMBL/GenBank/DDBJ databases">
        <title>Chromosome-level genome assembly of the freshwater bivalve Anodonta woodiana.</title>
        <authorList>
            <person name="Chen X."/>
        </authorList>
    </citation>
    <scope>NUCLEOTIDE SEQUENCE [LARGE SCALE GENOMIC DNA]</scope>
    <source>
        <strain evidence="2">MN2024</strain>
        <tissue evidence="2">Gills</tissue>
    </source>
</reference>
<dbReference type="PROSITE" id="PS50024">
    <property type="entry name" value="SEA"/>
    <property type="match status" value="1"/>
</dbReference>
<dbReference type="Proteomes" id="UP001634394">
    <property type="component" value="Unassembled WGS sequence"/>
</dbReference>
<feature type="non-terminal residue" evidence="2">
    <location>
        <position position="134"/>
    </location>
</feature>
<evidence type="ECO:0000259" key="1">
    <source>
        <dbReference type="PROSITE" id="PS50024"/>
    </source>
</evidence>
<dbReference type="InterPro" id="IPR000082">
    <property type="entry name" value="SEA_dom"/>
</dbReference>
<proteinExistence type="predicted"/>
<dbReference type="AlphaFoldDB" id="A0ABD3V0Q8"/>
<protein>
    <recommendedName>
        <fullName evidence="1">SEA domain-containing protein</fullName>
    </recommendedName>
</protein>
<gene>
    <name evidence="2" type="ORF">ACJMK2_014434</name>
</gene>
<name>A0ABD3V0Q8_SINWO</name>